<evidence type="ECO:0000259" key="6">
    <source>
        <dbReference type="SMART" id="SM00827"/>
    </source>
</evidence>
<keyword evidence="2 4" id="KW-0012">Acyltransferase</keyword>
<evidence type="ECO:0000256" key="3">
    <source>
        <dbReference type="ARBA" id="ARBA00048462"/>
    </source>
</evidence>
<evidence type="ECO:0000256" key="4">
    <source>
        <dbReference type="PIRNR" id="PIRNR000446"/>
    </source>
</evidence>
<dbReference type="PANTHER" id="PTHR42681:SF1">
    <property type="entry name" value="MALONYL-COA-ACYL CARRIER PROTEIN TRANSACYLASE, MITOCHONDRIAL"/>
    <property type="match status" value="1"/>
</dbReference>
<comment type="catalytic activity">
    <reaction evidence="3 4">
        <text>holo-[ACP] + malonyl-CoA = malonyl-[ACP] + CoA</text>
        <dbReference type="Rhea" id="RHEA:41792"/>
        <dbReference type="Rhea" id="RHEA-COMP:9623"/>
        <dbReference type="Rhea" id="RHEA-COMP:9685"/>
        <dbReference type="ChEBI" id="CHEBI:57287"/>
        <dbReference type="ChEBI" id="CHEBI:57384"/>
        <dbReference type="ChEBI" id="CHEBI:64479"/>
        <dbReference type="ChEBI" id="CHEBI:78449"/>
        <dbReference type="EC" id="2.3.1.39"/>
    </reaction>
</comment>
<evidence type="ECO:0000256" key="1">
    <source>
        <dbReference type="ARBA" id="ARBA00022679"/>
    </source>
</evidence>
<feature type="domain" description="Malonyl-CoA:ACP transacylase (MAT)" evidence="6">
    <location>
        <begin position="6"/>
        <end position="298"/>
    </location>
</feature>
<dbReference type="SMART" id="SM00827">
    <property type="entry name" value="PKS_AT"/>
    <property type="match status" value="1"/>
</dbReference>
<name>A0A1T4VML3_9FIRM</name>
<organism evidence="7 8">
    <name type="scientific">Eubacterium uniforme</name>
    <dbReference type="NCBI Taxonomy" id="39495"/>
    <lineage>
        <taxon>Bacteria</taxon>
        <taxon>Bacillati</taxon>
        <taxon>Bacillota</taxon>
        <taxon>Clostridia</taxon>
        <taxon>Eubacteriales</taxon>
        <taxon>Eubacteriaceae</taxon>
        <taxon>Eubacterium</taxon>
    </lineage>
</organism>
<evidence type="ECO:0000313" key="7">
    <source>
        <dbReference type="EMBL" id="SKA65761.1"/>
    </source>
</evidence>
<dbReference type="EMBL" id="FUXZ01000006">
    <property type="protein sequence ID" value="SKA65761.1"/>
    <property type="molecule type" value="Genomic_DNA"/>
</dbReference>
<keyword evidence="8" id="KW-1185">Reference proteome</keyword>
<dbReference type="GO" id="GO:0004314">
    <property type="term" value="F:[acyl-carrier-protein] S-malonyltransferase activity"/>
    <property type="evidence" value="ECO:0007669"/>
    <property type="project" value="UniProtKB-EC"/>
</dbReference>
<evidence type="ECO:0000256" key="5">
    <source>
        <dbReference type="PIRSR" id="PIRSR000446-1"/>
    </source>
</evidence>
<gene>
    <name evidence="7" type="ORF">SAMN02745111_01193</name>
</gene>
<keyword evidence="1 4" id="KW-0808">Transferase</keyword>
<dbReference type="Pfam" id="PF00698">
    <property type="entry name" value="Acyl_transf_1"/>
    <property type="match status" value="1"/>
</dbReference>
<dbReference type="InterPro" id="IPR001227">
    <property type="entry name" value="Ac_transferase_dom_sf"/>
</dbReference>
<proteinExistence type="inferred from homology"/>
<dbReference type="EC" id="2.3.1.39" evidence="4"/>
<dbReference type="RefSeq" id="WP_078766061.1">
    <property type="nucleotide sequence ID" value="NZ_FUXZ01000006.1"/>
</dbReference>
<reference evidence="7 8" key="1">
    <citation type="submission" date="2017-02" db="EMBL/GenBank/DDBJ databases">
        <authorList>
            <person name="Peterson S.W."/>
        </authorList>
    </citation>
    <scope>NUCLEOTIDE SEQUENCE [LARGE SCALE GENOMIC DNA]</scope>
    <source>
        <strain evidence="7 8">ATCC 35992</strain>
    </source>
</reference>
<dbReference type="SUPFAM" id="SSF52151">
    <property type="entry name" value="FabD/lysophospholipase-like"/>
    <property type="match status" value="1"/>
</dbReference>
<dbReference type="InterPro" id="IPR024925">
    <property type="entry name" value="Malonyl_CoA-ACP_transAc"/>
</dbReference>
<evidence type="ECO:0000256" key="2">
    <source>
        <dbReference type="ARBA" id="ARBA00023315"/>
    </source>
</evidence>
<dbReference type="Gene3D" id="3.40.366.10">
    <property type="entry name" value="Malonyl-Coenzyme A Acyl Carrier Protein, domain 2"/>
    <property type="match status" value="1"/>
</dbReference>
<dbReference type="Proteomes" id="UP000190814">
    <property type="component" value="Unassembled WGS sequence"/>
</dbReference>
<dbReference type="OrthoDB" id="9805460at2"/>
<dbReference type="InterPro" id="IPR014043">
    <property type="entry name" value="Acyl_transferase_dom"/>
</dbReference>
<feature type="active site" evidence="5">
    <location>
        <position position="88"/>
    </location>
</feature>
<dbReference type="GO" id="GO:0006633">
    <property type="term" value="P:fatty acid biosynthetic process"/>
    <property type="evidence" value="ECO:0007669"/>
    <property type="project" value="TreeGrafter"/>
</dbReference>
<dbReference type="GO" id="GO:0005829">
    <property type="term" value="C:cytosol"/>
    <property type="evidence" value="ECO:0007669"/>
    <property type="project" value="TreeGrafter"/>
</dbReference>
<dbReference type="InterPro" id="IPR050858">
    <property type="entry name" value="Mal-CoA-ACP_Trans/PKS_FabD"/>
</dbReference>
<comment type="similarity">
    <text evidence="4">Belongs to the fabD family.</text>
</comment>
<dbReference type="STRING" id="39495.SAMN02745111_01193"/>
<dbReference type="InterPro" id="IPR016035">
    <property type="entry name" value="Acyl_Trfase/lysoPLipase"/>
</dbReference>
<accession>A0A1T4VML3</accession>
<dbReference type="PIRSF" id="PIRSF000446">
    <property type="entry name" value="Mct"/>
    <property type="match status" value="1"/>
</dbReference>
<dbReference type="InterPro" id="IPR016036">
    <property type="entry name" value="Malonyl_transacylase_ACP-bd"/>
</dbReference>
<evidence type="ECO:0000313" key="8">
    <source>
        <dbReference type="Proteomes" id="UP000190814"/>
    </source>
</evidence>
<dbReference type="Gene3D" id="3.30.70.250">
    <property type="entry name" value="Malonyl-CoA ACP transacylase, ACP-binding"/>
    <property type="match status" value="1"/>
</dbReference>
<feature type="active site" evidence="5">
    <location>
        <position position="201"/>
    </location>
</feature>
<dbReference type="SUPFAM" id="SSF55048">
    <property type="entry name" value="Probable ACP-binding domain of malonyl-CoA ACP transacylase"/>
    <property type="match status" value="1"/>
</dbReference>
<protein>
    <recommendedName>
        <fullName evidence="4">Malonyl CoA-acyl carrier protein transacylase</fullName>
        <ecNumber evidence="4">2.3.1.39</ecNumber>
    </recommendedName>
</protein>
<dbReference type="PANTHER" id="PTHR42681">
    <property type="entry name" value="MALONYL-COA-ACYL CARRIER PROTEIN TRANSACYLASE, MITOCHONDRIAL"/>
    <property type="match status" value="1"/>
</dbReference>
<sequence length="318" mass="35129">MKIAFLYAGQGSQKVGMGKDFYDEFDSFKNHLDNLSDGDIIKTHMFEGPMEELSNTKNTQRAMAAFAGAVTDMLADEDIKPEVAMGLSLGEYGALYAAGVYDYDSYVALTTFRGDKMNKAAEGKKCAMSAILGLSSELVTKSCEEYMSNHGDDAYVTVSNYNCTGQSVICGSESAVEEMENIFKEKGAKRCIRVRVSGPFHTKFMKDAGDALETYFNDNPLESPKLPVLLNATGDYYKEGDDLSKQLIKQVQSSVRLEENIEKLLSSDIDTYIEIGPGKVVSGFLKRMSKDIDKDIKILNIDTAEDYKAVVEYVKANK</sequence>
<dbReference type="AlphaFoldDB" id="A0A1T4VML3"/>